<feature type="compositionally biased region" description="Low complexity" evidence="2">
    <location>
        <begin position="212"/>
        <end position="222"/>
    </location>
</feature>
<feature type="region of interest" description="Disordered" evidence="2">
    <location>
        <begin position="326"/>
        <end position="364"/>
    </location>
</feature>
<keyword evidence="3" id="KW-0732">Signal</keyword>
<reference evidence="5 6" key="1">
    <citation type="submission" date="2020-07" db="EMBL/GenBank/DDBJ databases">
        <title>Sequencing the genomes of 1000 actinobacteria strains.</title>
        <authorList>
            <person name="Klenk H.-P."/>
        </authorList>
    </citation>
    <scope>NUCLEOTIDE SEQUENCE [LARGE SCALE GENOMIC DNA]</scope>
    <source>
        <strain evidence="5 6">DSM 42178</strain>
    </source>
</reference>
<feature type="signal peptide" evidence="3">
    <location>
        <begin position="1"/>
        <end position="25"/>
    </location>
</feature>
<feature type="domain" description="Peptidoglycan recognition protein family" evidence="4">
    <location>
        <begin position="366"/>
        <end position="514"/>
    </location>
</feature>
<organism evidence="5 6">
    <name type="scientific">Allostreptomyces psammosilenae</name>
    <dbReference type="NCBI Taxonomy" id="1892865"/>
    <lineage>
        <taxon>Bacteria</taxon>
        <taxon>Bacillati</taxon>
        <taxon>Actinomycetota</taxon>
        <taxon>Actinomycetes</taxon>
        <taxon>Kitasatosporales</taxon>
        <taxon>Streptomycetaceae</taxon>
        <taxon>Allostreptomyces</taxon>
    </lineage>
</organism>
<sequence length="570" mass="56978">MRATTSTVVGLGCAVVLAALPQAIANPPHRPDPEPAASAGRGDRPSDGPRGTRGGDDPGGAGGVAPAAPGTVPEGGIMYAVPLTASEENPDTTSRLPATLTPAAPGRPASLTLDRLDMDPFSLVGVTWEEPTAALHATVEVRVRDMETQEWGEWQPLEIHPDDAPDAPSDEGGDRVRGGTAPLWVGASDGVEVRMVQVEPEGGDGHQDAGRDGAASAAAPAAEQPFPAGLRLDLVNPGDLPVESPGKESSGGGGTIVVNTPGRPADTGPAALPAVLPAVAGPAPAAGAAVVAAPVVATTATAPAGEPEPRPGGALAGTDWQTWLGGAGGAAGAGAAGEGAAGGAGAGGQAAGGTPPGSPDLRAPRPEIVTRAQWGADESVRDSAFAYTATVKAAFVHHTGSGNDYSCADAPALIKSIYLYHVTGNGWRDIGYNFLVDKCGTIYEGRAGGITEAILGAHTTGFNIDTIGVAVLGTFTDVAPSEEALRGLERIIAWKLGLFGRDAAGTTTLVSSNSDSRYAEDTPGDFAVVSGHQDGFHTDCPGRMLQALLPRVREGARALQGGGPPVEGGA</sequence>
<feature type="region of interest" description="Disordered" evidence="2">
    <location>
        <begin position="87"/>
        <end position="107"/>
    </location>
</feature>
<dbReference type="GO" id="GO:0009253">
    <property type="term" value="P:peptidoglycan catabolic process"/>
    <property type="evidence" value="ECO:0007669"/>
    <property type="project" value="InterPro"/>
</dbReference>
<dbReference type="SMART" id="SM00701">
    <property type="entry name" value="PGRP"/>
    <property type="match status" value="1"/>
</dbReference>
<accession>A0A852ZSP2</accession>
<feature type="compositionally biased region" description="Low complexity" evidence="2">
    <location>
        <begin position="64"/>
        <end position="75"/>
    </location>
</feature>
<dbReference type="InterPro" id="IPR006619">
    <property type="entry name" value="PGRP_domain_met/bac"/>
</dbReference>
<gene>
    <name evidence="5" type="ORF">FHU37_001223</name>
</gene>
<protein>
    <recommendedName>
        <fullName evidence="4">Peptidoglycan recognition protein family domain-containing protein</fullName>
    </recommendedName>
</protein>
<feature type="region of interest" description="Disordered" evidence="2">
    <location>
        <begin position="156"/>
        <end position="175"/>
    </location>
</feature>
<evidence type="ECO:0000256" key="3">
    <source>
        <dbReference type="SAM" id="SignalP"/>
    </source>
</evidence>
<comment type="caution">
    <text evidence="5">The sequence shown here is derived from an EMBL/GenBank/DDBJ whole genome shotgun (WGS) entry which is preliminary data.</text>
</comment>
<feature type="region of interest" description="Disordered" evidence="2">
    <location>
        <begin position="24"/>
        <end position="75"/>
    </location>
</feature>
<feature type="compositionally biased region" description="Gly residues" evidence="2">
    <location>
        <begin position="326"/>
        <end position="355"/>
    </location>
</feature>
<keyword evidence="6" id="KW-1185">Reference proteome</keyword>
<dbReference type="InterPro" id="IPR015510">
    <property type="entry name" value="PGRP"/>
</dbReference>
<proteinExistence type="inferred from homology"/>
<dbReference type="PANTHER" id="PTHR11022:SF41">
    <property type="entry name" value="PEPTIDOGLYCAN-RECOGNITION PROTEIN LC-RELATED"/>
    <property type="match status" value="1"/>
</dbReference>
<dbReference type="CDD" id="cd06583">
    <property type="entry name" value="PGRP"/>
    <property type="match status" value="1"/>
</dbReference>
<evidence type="ECO:0000313" key="5">
    <source>
        <dbReference type="EMBL" id="NYI04280.1"/>
    </source>
</evidence>
<dbReference type="InterPro" id="IPR036505">
    <property type="entry name" value="Amidase/PGRP_sf"/>
</dbReference>
<dbReference type="InterPro" id="IPR002502">
    <property type="entry name" value="Amidase_domain"/>
</dbReference>
<comment type="similarity">
    <text evidence="1">Belongs to the N-acetylmuramoyl-L-alanine amidase 2 family.</text>
</comment>
<dbReference type="Proteomes" id="UP000567795">
    <property type="component" value="Unassembled WGS sequence"/>
</dbReference>
<name>A0A852ZSP2_9ACTN</name>
<dbReference type="GO" id="GO:0008270">
    <property type="term" value="F:zinc ion binding"/>
    <property type="evidence" value="ECO:0007669"/>
    <property type="project" value="InterPro"/>
</dbReference>
<feature type="region of interest" description="Disordered" evidence="2">
    <location>
        <begin position="238"/>
        <end position="257"/>
    </location>
</feature>
<dbReference type="AlphaFoldDB" id="A0A852ZSP2"/>
<feature type="region of interest" description="Disordered" evidence="2">
    <location>
        <begin position="200"/>
        <end position="222"/>
    </location>
</feature>
<dbReference type="PANTHER" id="PTHR11022">
    <property type="entry name" value="PEPTIDOGLYCAN RECOGNITION PROTEIN"/>
    <property type="match status" value="1"/>
</dbReference>
<evidence type="ECO:0000256" key="2">
    <source>
        <dbReference type="SAM" id="MobiDB-lite"/>
    </source>
</evidence>
<dbReference type="Pfam" id="PF01510">
    <property type="entry name" value="Amidase_2"/>
    <property type="match status" value="1"/>
</dbReference>
<dbReference type="GO" id="GO:0008745">
    <property type="term" value="F:N-acetylmuramoyl-L-alanine amidase activity"/>
    <property type="evidence" value="ECO:0007669"/>
    <property type="project" value="InterPro"/>
</dbReference>
<dbReference type="RefSeq" id="WP_179813196.1">
    <property type="nucleotide sequence ID" value="NZ_JACBZD010000001.1"/>
</dbReference>
<evidence type="ECO:0000313" key="6">
    <source>
        <dbReference type="Proteomes" id="UP000567795"/>
    </source>
</evidence>
<evidence type="ECO:0000256" key="1">
    <source>
        <dbReference type="ARBA" id="ARBA00007553"/>
    </source>
</evidence>
<dbReference type="EMBL" id="JACBZD010000001">
    <property type="protein sequence ID" value="NYI04280.1"/>
    <property type="molecule type" value="Genomic_DNA"/>
</dbReference>
<evidence type="ECO:0000259" key="4">
    <source>
        <dbReference type="SMART" id="SM00701"/>
    </source>
</evidence>
<dbReference type="SUPFAM" id="SSF55846">
    <property type="entry name" value="N-acetylmuramoyl-L-alanine amidase-like"/>
    <property type="match status" value="1"/>
</dbReference>
<feature type="chain" id="PRO_5032450565" description="Peptidoglycan recognition protein family domain-containing protein" evidence="3">
    <location>
        <begin position="26"/>
        <end position="570"/>
    </location>
</feature>
<dbReference type="Gene3D" id="3.40.80.10">
    <property type="entry name" value="Peptidoglycan recognition protein-like"/>
    <property type="match status" value="1"/>
</dbReference>